<sequence>MTSRDGRLKEARQNVDRCNRTLARDRNDLERKERQLMAQIRHFAAKGDLVKARIAARQISHYRQASDRNYESSAMIQTRAQLMVSNHKINQAKIEALKGSRYADMYDSIETVASREMKYAHMMGVQEEMERIMNEGMDDVYETAEELIKKRDYFDLETEAILKQALDPKQYNGRLYTDPATTTSSTQSNSTLQKITIHFKLYDPSASTQSLNPDPTTTTSNTLLSRFPDTPNTNPQHSQDFDVTPLSTPILTSKPLTSPNNPSKPIGASLKITTLDLSIDMLKRLMIRDAYLLAQLRLQATKKSMYDVVLGSSRSFRVGTVNAETGAFEEFDFVKSLKECGVGEGGVVWVLSDQ</sequence>
<keyword evidence="1" id="KW-0175">Coiled coil</keyword>
<dbReference type="STRING" id="329046.A0A1Y2CPF0"/>
<dbReference type="InterPro" id="IPR005024">
    <property type="entry name" value="Snf7_fam"/>
</dbReference>
<dbReference type="GO" id="GO:0007034">
    <property type="term" value="P:vacuolar transport"/>
    <property type="evidence" value="ECO:0007669"/>
    <property type="project" value="InterPro"/>
</dbReference>
<name>A0A1Y2CPF0_9FUNG</name>
<evidence type="ECO:0000313" key="3">
    <source>
        <dbReference type="EMBL" id="ORY48873.1"/>
    </source>
</evidence>
<feature type="region of interest" description="Disordered" evidence="2">
    <location>
        <begin position="206"/>
        <end position="242"/>
    </location>
</feature>
<dbReference type="Proteomes" id="UP000193642">
    <property type="component" value="Unassembled WGS sequence"/>
</dbReference>
<evidence type="ECO:0000313" key="4">
    <source>
        <dbReference type="Proteomes" id="UP000193642"/>
    </source>
</evidence>
<keyword evidence="4" id="KW-1185">Reference proteome</keyword>
<accession>A0A1Y2CPF0</accession>
<dbReference type="Pfam" id="PF03357">
    <property type="entry name" value="Snf7"/>
    <property type="match status" value="1"/>
</dbReference>
<gene>
    <name evidence="3" type="ORF">BCR33DRAFT_781895</name>
</gene>
<protein>
    <submittedName>
        <fullName evidence="3">Uncharacterized protein</fullName>
    </submittedName>
</protein>
<feature type="compositionally biased region" description="Polar residues" evidence="2">
    <location>
        <begin position="206"/>
        <end position="238"/>
    </location>
</feature>
<evidence type="ECO:0000256" key="2">
    <source>
        <dbReference type="SAM" id="MobiDB-lite"/>
    </source>
</evidence>
<dbReference type="EMBL" id="MCGO01000010">
    <property type="protein sequence ID" value="ORY48873.1"/>
    <property type="molecule type" value="Genomic_DNA"/>
</dbReference>
<feature type="coiled-coil region" evidence="1">
    <location>
        <begin position="8"/>
        <end position="39"/>
    </location>
</feature>
<organism evidence="3 4">
    <name type="scientific">Rhizoclosmatium globosum</name>
    <dbReference type="NCBI Taxonomy" id="329046"/>
    <lineage>
        <taxon>Eukaryota</taxon>
        <taxon>Fungi</taxon>
        <taxon>Fungi incertae sedis</taxon>
        <taxon>Chytridiomycota</taxon>
        <taxon>Chytridiomycota incertae sedis</taxon>
        <taxon>Chytridiomycetes</taxon>
        <taxon>Chytridiales</taxon>
        <taxon>Chytriomycetaceae</taxon>
        <taxon>Rhizoclosmatium</taxon>
    </lineage>
</organism>
<reference evidence="3 4" key="1">
    <citation type="submission" date="2016-07" db="EMBL/GenBank/DDBJ databases">
        <title>Pervasive Adenine N6-methylation of Active Genes in Fungi.</title>
        <authorList>
            <consortium name="DOE Joint Genome Institute"/>
            <person name="Mondo S.J."/>
            <person name="Dannebaum R.O."/>
            <person name="Kuo R.C."/>
            <person name="Labutti K."/>
            <person name="Haridas S."/>
            <person name="Kuo A."/>
            <person name="Salamov A."/>
            <person name="Ahrendt S.R."/>
            <person name="Lipzen A."/>
            <person name="Sullivan W."/>
            <person name="Andreopoulos W.B."/>
            <person name="Clum A."/>
            <person name="Lindquist E."/>
            <person name="Daum C."/>
            <person name="Ramamoorthy G.K."/>
            <person name="Gryganskyi A."/>
            <person name="Culley D."/>
            <person name="Magnuson J.K."/>
            <person name="James T.Y."/>
            <person name="O'Malley M.A."/>
            <person name="Stajich J.E."/>
            <person name="Spatafora J.W."/>
            <person name="Visel A."/>
            <person name="Grigoriev I.V."/>
        </authorList>
    </citation>
    <scope>NUCLEOTIDE SEQUENCE [LARGE SCALE GENOMIC DNA]</scope>
    <source>
        <strain evidence="3 4">JEL800</strain>
    </source>
</reference>
<evidence type="ECO:0000256" key="1">
    <source>
        <dbReference type="SAM" id="Coils"/>
    </source>
</evidence>
<proteinExistence type="predicted"/>
<dbReference type="Gene3D" id="6.10.140.1230">
    <property type="match status" value="1"/>
</dbReference>
<dbReference type="OrthoDB" id="5594417at2759"/>
<comment type="caution">
    <text evidence="3">The sequence shown here is derived from an EMBL/GenBank/DDBJ whole genome shotgun (WGS) entry which is preliminary data.</text>
</comment>
<dbReference type="AlphaFoldDB" id="A0A1Y2CPF0"/>